<accession>A0A6G8QCD2</accession>
<dbReference type="GO" id="GO:0030313">
    <property type="term" value="C:cell envelope"/>
    <property type="evidence" value="ECO:0007669"/>
    <property type="project" value="UniProtKB-SubCell"/>
</dbReference>
<dbReference type="SUPFAM" id="SSF53822">
    <property type="entry name" value="Periplasmic binding protein-like I"/>
    <property type="match status" value="1"/>
</dbReference>
<evidence type="ECO:0000256" key="3">
    <source>
        <dbReference type="ARBA" id="ARBA00022729"/>
    </source>
</evidence>
<comment type="subcellular location">
    <subcellularLocation>
        <location evidence="1">Cell envelope</location>
    </subcellularLocation>
</comment>
<comment type="similarity">
    <text evidence="2">Belongs to the bacterial solute-binding protein 2 family.</text>
</comment>
<keyword evidence="6" id="KW-1185">Reference proteome</keyword>
<dbReference type="InterPro" id="IPR028082">
    <property type="entry name" value="Peripla_BP_I"/>
</dbReference>
<feature type="domain" description="Periplasmic binding protein" evidence="4">
    <location>
        <begin position="60"/>
        <end position="322"/>
    </location>
</feature>
<dbReference type="GO" id="GO:0030246">
    <property type="term" value="F:carbohydrate binding"/>
    <property type="evidence" value="ECO:0007669"/>
    <property type="project" value="UniProtKB-ARBA"/>
</dbReference>
<sequence length="359" mass="38263">MKRTLDEDLKRGTRTVPGERLGGVTVRGSLVRVVLVSALALVVTACGGSGGGGGGGDITVGYAGPTLNNAFFVGLQKGVKDGAKEHGFQLKETNANGDAGAQFNQTQDLITQDVDALVLVPIDANGIVPAVQAANNADIPVYTLDRGAEGGELASVVETNNVEAGKKGANYIVDLLRERYGEPRGNVVDLQGLVGTTAAADRETGFQQVMKQYPDIEIVANQPADFDQEKALNVTTNILQANPKVDAIFGANDDNTVGAIRAIDSANRYEPPSSDEHIYVVGIDGTAQALDAIRNDKQTATVSQNPVEMARTAMDFIDQQINQDKTPPKEYFYPTIVIDKENIDSQEVKEYGIWSNQVK</sequence>
<gene>
    <name evidence="5" type="ORF">GBA63_16910</name>
</gene>
<evidence type="ECO:0000256" key="1">
    <source>
        <dbReference type="ARBA" id="ARBA00004196"/>
    </source>
</evidence>
<evidence type="ECO:0000313" key="5">
    <source>
        <dbReference type="EMBL" id="QIN84139.1"/>
    </source>
</evidence>
<dbReference type="PANTHER" id="PTHR46847:SF1">
    <property type="entry name" value="D-ALLOSE-BINDING PERIPLASMIC PROTEIN-RELATED"/>
    <property type="match status" value="1"/>
</dbReference>
<dbReference type="AlphaFoldDB" id="A0A6G8QCD2"/>
<dbReference type="InterPro" id="IPR025997">
    <property type="entry name" value="SBP_2_dom"/>
</dbReference>
<proteinExistence type="inferred from homology"/>
<dbReference type="PANTHER" id="PTHR46847">
    <property type="entry name" value="D-ALLOSE-BINDING PERIPLASMIC PROTEIN-RELATED"/>
    <property type="match status" value="1"/>
</dbReference>
<evidence type="ECO:0000259" key="4">
    <source>
        <dbReference type="Pfam" id="PF13407"/>
    </source>
</evidence>
<dbReference type="Pfam" id="PF13407">
    <property type="entry name" value="Peripla_BP_4"/>
    <property type="match status" value="1"/>
</dbReference>
<protein>
    <submittedName>
        <fullName evidence="5">Substrate-binding domain-containing protein</fullName>
    </submittedName>
</protein>
<dbReference type="EMBL" id="CP045119">
    <property type="protein sequence ID" value="QIN84139.1"/>
    <property type="molecule type" value="Genomic_DNA"/>
</dbReference>
<keyword evidence="3" id="KW-0732">Signal</keyword>
<dbReference type="Proteomes" id="UP000501452">
    <property type="component" value="Chromosome"/>
</dbReference>
<name>A0A6G8QCD2_9ACTN</name>
<dbReference type="KEGG" id="rub:GBA63_16910"/>
<reference evidence="5 6" key="1">
    <citation type="submission" date="2019-10" db="EMBL/GenBank/DDBJ databases">
        <title>Rubrobacter sp nov SCSIO 52090 isolated from a deep-sea sediment in the South China Sea.</title>
        <authorList>
            <person name="Chen R.W."/>
        </authorList>
    </citation>
    <scope>NUCLEOTIDE SEQUENCE [LARGE SCALE GENOMIC DNA]</scope>
    <source>
        <strain evidence="5 6">SCSIO 52909</strain>
    </source>
</reference>
<dbReference type="CDD" id="cd01536">
    <property type="entry name" value="PBP1_ABC_sugar_binding-like"/>
    <property type="match status" value="1"/>
</dbReference>
<evidence type="ECO:0000313" key="6">
    <source>
        <dbReference type="Proteomes" id="UP000501452"/>
    </source>
</evidence>
<organism evidence="5 6">
    <name type="scientific">Rubrobacter tropicus</name>
    <dbReference type="NCBI Taxonomy" id="2653851"/>
    <lineage>
        <taxon>Bacteria</taxon>
        <taxon>Bacillati</taxon>
        <taxon>Actinomycetota</taxon>
        <taxon>Rubrobacteria</taxon>
        <taxon>Rubrobacterales</taxon>
        <taxon>Rubrobacteraceae</taxon>
        <taxon>Rubrobacter</taxon>
    </lineage>
</organism>
<dbReference type="Gene3D" id="3.40.50.2300">
    <property type="match status" value="2"/>
</dbReference>
<evidence type="ECO:0000256" key="2">
    <source>
        <dbReference type="ARBA" id="ARBA00007639"/>
    </source>
</evidence>